<keyword evidence="6" id="KW-1185">Reference proteome</keyword>
<evidence type="ECO:0000256" key="1">
    <source>
        <dbReference type="ARBA" id="ARBA00023015"/>
    </source>
</evidence>
<gene>
    <name evidence="5" type="ORF">LT679_04925</name>
</gene>
<keyword evidence="1" id="KW-0805">Transcription regulation</keyword>
<evidence type="ECO:0000313" key="5">
    <source>
        <dbReference type="EMBL" id="MCD8739935.1"/>
    </source>
</evidence>
<evidence type="ECO:0000256" key="3">
    <source>
        <dbReference type="ARBA" id="ARBA00023163"/>
    </source>
</evidence>
<dbReference type="CDD" id="cd06267">
    <property type="entry name" value="PBP1_LacI_sugar_binding-like"/>
    <property type="match status" value="1"/>
</dbReference>
<dbReference type="Pfam" id="PF00356">
    <property type="entry name" value="LacI"/>
    <property type="match status" value="1"/>
</dbReference>
<reference evidence="5 6" key="1">
    <citation type="submission" date="2021-12" db="EMBL/GenBank/DDBJ databases">
        <title>Mucilaginibacter roseus genome.</title>
        <authorList>
            <person name="Ferreira J.R."/>
            <person name="Newman J.D."/>
        </authorList>
    </citation>
    <scope>NUCLEOTIDE SEQUENCE [LARGE SCALE GENOMIC DNA]</scope>
    <source>
        <strain evidence="5 6">LMG 28454</strain>
    </source>
</reference>
<dbReference type="InterPro" id="IPR001761">
    <property type="entry name" value="Peripla_BP/Lac1_sug-bd_dom"/>
</dbReference>
<evidence type="ECO:0000313" key="6">
    <source>
        <dbReference type="Proteomes" id="UP001199919"/>
    </source>
</evidence>
<feature type="domain" description="HTH lacI-type" evidence="4">
    <location>
        <begin position="4"/>
        <end position="58"/>
    </location>
</feature>
<dbReference type="PANTHER" id="PTHR30146:SF109">
    <property type="entry name" value="HTH-TYPE TRANSCRIPTIONAL REGULATOR GALS"/>
    <property type="match status" value="1"/>
</dbReference>
<organism evidence="5 6">
    <name type="scientific">Mucilaginibacter roseus</name>
    <dbReference type="NCBI Taxonomy" id="1528868"/>
    <lineage>
        <taxon>Bacteria</taxon>
        <taxon>Pseudomonadati</taxon>
        <taxon>Bacteroidota</taxon>
        <taxon>Sphingobacteriia</taxon>
        <taxon>Sphingobacteriales</taxon>
        <taxon>Sphingobacteriaceae</taxon>
        <taxon>Mucilaginibacter</taxon>
    </lineage>
</organism>
<sequence length="338" mass="36738">MEKITIKLLAKSLNVSIATVSKSFTGSHEVSEATRKRVLDLAKELDFVPNAYAGSLRGHKSKTIAVLIPEVADSFFSTALNGIEEVTLEKGYQTLICLTHEKLEKEQALLKELANGRVDGVIMSVSSETNSFDHINAFIKKLPIVFFDRVCAELKTACITTNDFECGYIATRHLIEAGCKRIALLSISNALSIISERSKGFQKAIDEYGLDTGACSIINCSQQANVNYQLISELMSGPDRPDGIVATVEKLTTEIYMACADLGVNIPNQVKVICFSNQSSAGILNPSLTTITQPAFEMGKAAAKALLRGLKNKELDLTDESTVIPSVLTVRNSTVRKK</sequence>
<comment type="caution">
    <text evidence="5">The sequence shown here is derived from an EMBL/GenBank/DDBJ whole genome shotgun (WGS) entry which is preliminary data.</text>
</comment>
<name>A0ABS8U1H3_9SPHI</name>
<keyword evidence="2" id="KW-0238">DNA-binding</keyword>
<dbReference type="PROSITE" id="PS50932">
    <property type="entry name" value="HTH_LACI_2"/>
    <property type="match status" value="1"/>
</dbReference>
<dbReference type="InterPro" id="IPR000843">
    <property type="entry name" value="HTH_LacI"/>
</dbReference>
<dbReference type="InterPro" id="IPR028082">
    <property type="entry name" value="Peripla_BP_I"/>
</dbReference>
<dbReference type="CDD" id="cd01392">
    <property type="entry name" value="HTH_LacI"/>
    <property type="match status" value="1"/>
</dbReference>
<dbReference type="SMART" id="SM00354">
    <property type="entry name" value="HTH_LACI"/>
    <property type="match status" value="1"/>
</dbReference>
<dbReference type="PANTHER" id="PTHR30146">
    <property type="entry name" value="LACI-RELATED TRANSCRIPTIONAL REPRESSOR"/>
    <property type="match status" value="1"/>
</dbReference>
<dbReference type="Gene3D" id="1.10.260.40">
    <property type="entry name" value="lambda repressor-like DNA-binding domains"/>
    <property type="match status" value="1"/>
</dbReference>
<dbReference type="SUPFAM" id="SSF53822">
    <property type="entry name" value="Periplasmic binding protein-like I"/>
    <property type="match status" value="1"/>
</dbReference>
<accession>A0ABS8U1H3</accession>
<keyword evidence="3" id="KW-0804">Transcription</keyword>
<dbReference type="Gene3D" id="3.40.50.2300">
    <property type="match status" value="2"/>
</dbReference>
<dbReference type="SUPFAM" id="SSF47413">
    <property type="entry name" value="lambda repressor-like DNA-binding domains"/>
    <property type="match status" value="1"/>
</dbReference>
<proteinExistence type="predicted"/>
<evidence type="ECO:0000256" key="2">
    <source>
        <dbReference type="ARBA" id="ARBA00023125"/>
    </source>
</evidence>
<dbReference type="RefSeq" id="WP_232176101.1">
    <property type="nucleotide sequence ID" value="NZ_JAJPWV010000002.1"/>
</dbReference>
<dbReference type="Proteomes" id="UP001199919">
    <property type="component" value="Unassembled WGS sequence"/>
</dbReference>
<dbReference type="Pfam" id="PF00532">
    <property type="entry name" value="Peripla_BP_1"/>
    <property type="match status" value="1"/>
</dbReference>
<dbReference type="InterPro" id="IPR010982">
    <property type="entry name" value="Lambda_DNA-bd_dom_sf"/>
</dbReference>
<dbReference type="EMBL" id="JAJPWV010000002">
    <property type="protein sequence ID" value="MCD8739935.1"/>
    <property type="molecule type" value="Genomic_DNA"/>
</dbReference>
<protein>
    <submittedName>
        <fullName evidence="5">LacI family transcriptional regulator</fullName>
    </submittedName>
</protein>
<evidence type="ECO:0000259" key="4">
    <source>
        <dbReference type="PROSITE" id="PS50932"/>
    </source>
</evidence>